<reference evidence="1" key="1">
    <citation type="submission" date="2021-02" db="EMBL/GenBank/DDBJ databases">
        <authorList>
            <person name="Nowell W R."/>
        </authorList>
    </citation>
    <scope>NUCLEOTIDE SEQUENCE</scope>
</reference>
<evidence type="ECO:0000313" key="1">
    <source>
        <dbReference type="EMBL" id="CAF4206698.1"/>
    </source>
</evidence>
<dbReference type="EMBL" id="CAJOBE010017042">
    <property type="protein sequence ID" value="CAF4206698.1"/>
    <property type="molecule type" value="Genomic_DNA"/>
</dbReference>
<dbReference type="AlphaFoldDB" id="A0A820CDH2"/>
<sequence length="216" mass="24957">MEVFIKEPSEYSHVPDPNRLHIVRLKNILKERGASSDEGDTTILFDVLHKVPLSVSANLSTNEALLQTIRREQPAIPLDHNGRLPLILLRQTERGENFIFYEDESMVIFTCDKNLLICPKSYYQLFTVHGIYSSQIIPLVYVLLIGKDTNDYNKFFEQLMLHYDYDPESILVGFESGTLKSTKAVFPDAIQIGCLFLFVQRLWRELQSLGLQKKIY</sequence>
<gene>
    <name evidence="1" type="ORF">FNK824_LOCUS36544</name>
</gene>
<name>A0A820CDH2_9BILA</name>
<evidence type="ECO:0008006" key="3">
    <source>
        <dbReference type="Google" id="ProtNLM"/>
    </source>
</evidence>
<proteinExistence type="predicted"/>
<evidence type="ECO:0000313" key="2">
    <source>
        <dbReference type="Proteomes" id="UP000663874"/>
    </source>
</evidence>
<dbReference type="Proteomes" id="UP000663874">
    <property type="component" value="Unassembled WGS sequence"/>
</dbReference>
<comment type="caution">
    <text evidence="1">The sequence shown here is derived from an EMBL/GenBank/DDBJ whole genome shotgun (WGS) entry which is preliminary data.</text>
</comment>
<protein>
    <recommendedName>
        <fullName evidence="3">MULE transposase domain-containing protein</fullName>
    </recommendedName>
</protein>
<accession>A0A820CDH2</accession>
<organism evidence="1 2">
    <name type="scientific">Rotaria sordida</name>
    <dbReference type="NCBI Taxonomy" id="392033"/>
    <lineage>
        <taxon>Eukaryota</taxon>
        <taxon>Metazoa</taxon>
        <taxon>Spiralia</taxon>
        <taxon>Gnathifera</taxon>
        <taxon>Rotifera</taxon>
        <taxon>Eurotatoria</taxon>
        <taxon>Bdelloidea</taxon>
        <taxon>Philodinida</taxon>
        <taxon>Philodinidae</taxon>
        <taxon>Rotaria</taxon>
    </lineage>
</organism>